<sequence length="162" mass="17983">MSSYKRNTRKSYGGSIQNNLKAQENILKKLKLNLKWKNVRQFTHAQRAEFPQKIANQQKVVNELRKLAASTTKINNAVTVIKNNVTQTSNAVNRINQVAEQLSPASAQNAVTTSAVVTANVAVNKSKELVALAMSVANRANTLSKKIHSMTGGKRNRRTRRN</sequence>
<reference evidence="1" key="1">
    <citation type="journal article" date="2020" name="Nature">
        <title>Giant virus diversity and host interactions through global metagenomics.</title>
        <authorList>
            <person name="Schulz F."/>
            <person name="Roux S."/>
            <person name="Paez-Espino D."/>
            <person name="Jungbluth S."/>
            <person name="Walsh D.A."/>
            <person name="Denef V.J."/>
            <person name="McMahon K.D."/>
            <person name="Konstantinidis K.T."/>
            <person name="Eloe-Fadrosh E.A."/>
            <person name="Kyrpides N.C."/>
            <person name="Woyke T."/>
        </authorList>
    </citation>
    <scope>NUCLEOTIDE SEQUENCE</scope>
    <source>
        <strain evidence="1">GVMAG-S-3300013093-109</strain>
    </source>
</reference>
<protein>
    <submittedName>
        <fullName evidence="1">Uncharacterized protein</fullName>
    </submittedName>
</protein>
<name>A0A6C0KSR3_9ZZZZ</name>
<dbReference type="EMBL" id="MN740970">
    <property type="protein sequence ID" value="QHU20649.1"/>
    <property type="molecule type" value="Genomic_DNA"/>
</dbReference>
<evidence type="ECO:0000313" key="1">
    <source>
        <dbReference type="EMBL" id="QHU20649.1"/>
    </source>
</evidence>
<organism evidence="1">
    <name type="scientific">viral metagenome</name>
    <dbReference type="NCBI Taxonomy" id="1070528"/>
    <lineage>
        <taxon>unclassified sequences</taxon>
        <taxon>metagenomes</taxon>
        <taxon>organismal metagenomes</taxon>
    </lineage>
</organism>
<dbReference type="AlphaFoldDB" id="A0A6C0KSR3"/>
<accession>A0A6C0KSR3</accession>
<proteinExistence type="predicted"/>